<reference evidence="2" key="1">
    <citation type="submission" date="2019-03" db="EMBL/GenBank/DDBJ databases">
        <authorList>
            <person name="Mank J."/>
            <person name="Almeida P."/>
        </authorList>
    </citation>
    <scope>NUCLEOTIDE SEQUENCE</scope>
    <source>
        <strain evidence="2">78183</strain>
    </source>
</reference>
<proteinExistence type="predicted"/>
<feature type="region of interest" description="Disordered" evidence="1">
    <location>
        <begin position="109"/>
        <end position="134"/>
    </location>
</feature>
<protein>
    <submittedName>
        <fullName evidence="2">Uncharacterized protein</fullName>
    </submittedName>
</protein>
<sequence>MYFAKENAFPHVVLVSRADSISQHHLGSQLSQKAVHALSTPEHSHDHNYYPHTSTPDSKSRITLLPLPTRQSDSDGDFVVVASGGKGERQMDKWILNFQCSIQTLISCGGGGGGGEDKEKAKKESSRLLSLSNE</sequence>
<organism evidence="2">
    <name type="scientific">Salix viminalis</name>
    <name type="common">Common osier</name>
    <name type="synonym">Basket willow</name>
    <dbReference type="NCBI Taxonomy" id="40686"/>
    <lineage>
        <taxon>Eukaryota</taxon>
        <taxon>Viridiplantae</taxon>
        <taxon>Streptophyta</taxon>
        <taxon>Embryophyta</taxon>
        <taxon>Tracheophyta</taxon>
        <taxon>Spermatophyta</taxon>
        <taxon>Magnoliopsida</taxon>
        <taxon>eudicotyledons</taxon>
        <taxon>Gunneridae</taxon>
        <taxon>Pentapetalae</taxon>
        <taxon>rosids</taxon>
        <taxon>fabids</taxon>
        <taxon>Malpighiales</taxon>
        <taxon>Salicaceae</taxon>
        <taxon>Saliceae</taxon>
        <taxon>Salix</taxon>
    </lineage>
</organism>
<feature type="compositionally biased region" description="Basic and acidic residues" evidence="1">
    <location>
        <begin position="115"/>
        <end position="126"/>
    </location>
</feature>
<name>A0A6N2N106_SALVM</name>
<gene>
    <name evidence="2" type="ORF">SVIM_LOCUS448908</name>
</gene>
<evidence type="ECO:0000313" key="2">
    <source>
        <dbReference type="EMBL" id="VFU60504.1"/>
    </source>
</evidence>
<dbReference type="EMBL" id="CAADRP010002063">
    <property type="protein sequence ID" value="VFU60504.1"/>
    <property type="molecule type" value="Genomic_DNA"/>
</dbReference>
<evidence type="ECO:0000256" key="1">
    <source>
        <dbReference type="SAM" id="MobiDB-lite"/>
    </source>
</evidence>
<dbReference type="AlphaFoldDB" id="A0A6N2N106"/>
<feature type="region of interest" description="Disordered" evidence="1">
    <location>
        <begin position="32"/>
        <end position="62"/>
    </location>
</feature>
<accession>A0A6N2N106</accession>